<evidence type="ECO:0000313" key="2">
    <source>
        <dbReference type="EMBL" id="KAJ7715766.1"/>
    </source>
</evidence>
<protein>
    <submittedName>
        <fullName evidence="2">Uncharacterized protein</fullName>
    </submittedName>
</protein>
<evidence type="ECO:0000256" key="1">
    <source>
        <dbReference type="SAM" id="MobiDB-lite"/>
    </source>
</evidence>
<feature type="region of interest" description="Disordered" evidence="1">
    <location>
        <begin position="1"/>
        <end position="68"/>
    </location>
</feature>
<organism evidence="2 3">
    <name type="scientific">Mycena metata</name>
    <dbReference type="NCBI Taxonomy" id="1033252"/>
    <lineage>
        <taxon>Eukaryota</taxon>
        <taxon>Fungi</taxon>
        <taxon>Dikarya</taxon>
        <taxon>Basidiomycota</taxon>
        <taxon>Agaricomycotina</taxon>
        <taxon>Agaricomycetes</taxon>
        <taxon>Agaricomycetidae</taxon>
        <taxon>Agaricales</taxon>
        <taxon>Marasmiineae</taxon>
        <taxon>Mycenaceae</taxon>
        <taxon>Mycena</taxon>
    </lineage>
</organism>
<dbReference type="EMBL" id="JARKIB010000302">
    <property type="protein sequence ID" value="KAJ7715766.1"/>
    <property type="molecule type" value="Genomic_DNA"/>
</dbReference>
<dbReference type="AlphaFoldDB" id="A0AAD7HB14"/>
<feature type="compositionally biased region" description="Low complexity" evidence="1">
    <location>
        <begin position="44"/>
        <end position="60"/>
    </location>
</feature>
<accession>A0AAD7HB14</accession>
<proteinExistence type="predicted"/>
<name>A0AAD7HB14_9AGAR</name>
<dbReference type="Proteomes" id="UP001215598">
    <property type="component" value="Unassembled WGS sequence"/>
</dbReference>
<keyword evidence="3" id="KW-1185">Reference proteome</keyword>
<comment type="caution">
    <text evidence="2">The sequence shown here is derived from an EMBL/GenBank/DDBJ whole genome shotgun (WGS) entry which is preliminary data.</text>
</comment>
<sequence length="600" mass="64999">MAALASDDGMFRKPAGVKATKRTSTDSPPSAVEAPPKKARRGRVASPSVVVETSSSTGRVAPPRSDFDPNAMAEFMAGWMEEFMAKQAAKSVTSTPSKPMRVDFDQLELARGLVASRAQGRTKSTMSAKAKTVGETVRRVSPVWDIEDDEPSVVNSRANKGKAKAVSSGSRSQIAKDVADVFDASQEDKDLTDVVDKARAASRSQLSSFVLKSRKGSTAATVNSALEDEKMTMAKFFKDHTSVLVDADVQSRASSVSEAGDPPSTAFLEDLETYKNFYDPDAPCGVHDVDIQDPALTSTYRNLPPLPAGRQILPAYDPSRLAGGSYEPDTKGGRAKFSSWKSHIKNMLARNCIGGMLFVESKPNFINPSRVSPLTLSRQLAAGSSGTQRLMYDNKIAVCVSAVFCTESVVVTAAKIGGKSERLRKWVSGIFHNQEWERFEALMCLVFGQEVLYAQISNKKAISFQSMISPENSSGSKDIDTRFDKNAPVDMFSPIAAKKGTPLRPKPRPIGTPSKTLLAFDEHLPVYDARKTPFDFEFDLPRISSVLPAFTGEIPFSSFIVVGYTVSTYNGALGGSTERVAHLGCNVIWIIVCGTPTLRR</sequence>
<evidence type="ECO:0000313" key="3">
    <source>
        <dbReference type="Proteomes" id="UP001215598"/>
    </source>
</evidence>
<gene>
    <name evidence="2" type="ORF">B0H16DRAFT_1477181</name>
</gene>
<reference evidence="2" key="1">
    <citation type="submission" date="2023-03" db="EMBL/GenBank/DDBJ databases">
        <title>Massive genome expansion in bonnet fungi (Mycena s.s.) driven by repeated elements and novel gene families across ecological guilds.</title>
        <authorList>
            <consortium name="Lawrence Berkeley National Laboratory"/>
            <person name="Harder C.B."/>
            <person name="Miyauchi S."/>
            <person name="Viragh M."/>
            <person name="Kuo A."/>
            <person name="Thoen E."/>
            <person name="Andreopoulos B."/>
            <person name="Lu D."/>
            <person name="Skrede I."/>
            <person name="Drula E."/>
            <person name="Henrissat B."/>
            <person name="Morin E."/>
            <person name="Kohler A."/>
            <person name="Barry K."/>
            <person name="LaButti K."/>
            <person name="Morin E."/>
            <person name="Salamov A."/>
            <person name="Lipzen A."/>
            <person name="Mereny Z."/>
            <person name="Hegedus B."/>
            <person name="Baldrian P."/>
            <person name="Stursova M."/>
            <person name="Weitz H."/>
            <person name="Taylor A."/>
            <person name="Grigoriev I.V."/>
            <person name="Nagy L.G."/>
            <person name="Martin F."/>
            <person name="Kauserud H."/>
        </authorList>
    </citation>
    <scope>NUCLEOTIDE SEQUENCE</scope>
    <source>
        <strain evidence="2">CBHHK182m</strain>
    </source>
</reference>